<evidence type="ECO:0000313" key="2">
    <source>
        <dbReference type="EMBL" id="SDS31407.1"/>
    </source>
</evidence>
<dbReference type="InterPro" id="IPR043519">
    <property type="entry name" value="NT_sf"/>
</dbReference>
<dbReference type="STRING" id="117157.SAMN04489717_2296"/>
<organism evidence="2 3">
    <name type="scientific">Actinopolymorpha singaporensis</name>
    <dbReference type="NCBI Taxonomy" id="117157"/>
    <lineage>
        <taxon>Bacteria</taxon>
        <taxon>Bacillati</taxon>
        <taxon>Actinomycetota</taxon>
        <taxon>Actinomycetes</taxon>
        <taxon>Propionibacteriales</taxon>
        <taxon>Actinopolymorphaceae</taxon>
        <taxon>Actinopolymorpha</taxon>
    </lineage>
</organism>
<evidence type="ECO:0000313" key="3">
    <source>
        <dbReference type="Proteomes" id="UP000198983"/>
    </source>
</evidence>
<evidence type="ECO:0000259" key="1">
    <source>
        <dbReference type="Pfam" id="PF18765"/>
    </source>
</evidence>
<keyword evidence="2" id="KW-0808">Transferase</keyword>
<proteinExistence type="predicted"/>
<dbReference type="SUPFAM" id="SSF81301">
    <property type="entry name" value="Nucleotidyltransferase"/>
    <property type="match status" value="1"/>
</dbReference>
<dbReference type="CDD" id="cd05403">
    <property type="entry name" value="NT_KNTase_like"/>
    <property type="match status" value="1"/>
</dbReference>
<keyword evidence="3" id="KW-1185">Reference proteome</keyword>
<accession>A0A1H1R6P7</accession>
<dbReference type="EMBL" id="LT629732">
    <property type="protein sequence ID" value="SDS31407.1"/>
    <property type="molecule type" value="Genomic_DNA"/>
</dbReference>
<dbReference type="Gene3D" id="3.30.460.10">
    <property type="entry name" value="Beta Polymerase, domain 2"/>
    <property type="match status" value="1"/>
</dbReference>
<reference evidence="2 3" key="1">
    <citation type="submission" date="2016-10" db="EMBL/GenBank/DDBJ databases">
        <authorList>
            <person name="de Groot N.N."/>
        </authorList>
    </citation>
    <scope>NUCLEOTIDE SEQUENCE [LARGE SCALE GENOMIC DNA]</scope>
    <source>
        <strain evidence="2 3">DSM 22024</strain>
    </source>
</reference>
<dbReference type="InterPro" id="IPR041633">
    <property type="entry name" value="Polbeta"/>
</dbReference>
<dbReference type="Proteomes" id="UP000198983">
    <property type="component" value="Chromosome I"/>
</dbReference>
<gene>
    <name evidence="2" type="ORF">SAMN04489717_2296</name>
</gene>
<dbReference type="AlphaFoldDB" id="A0A1H1R6P7"/>
<protein>
    <submittedName>
        <fullName evidence="2">Nucleotidyltransferase domain-containing protein</fullName>
    </submittedName>
</protein>
<dbReference type="GO" id="GO:0016740">
    <property type="term" value="F:transferase activity"/>
    <property type="evidence" value="ECO:0007669"/>
    <property type="project" value="UniProtKB-KW"/>
</dbReference>
<feature type="domain" description="Polymerase beta nucleotidyltransferase" evidence="1">
    <location>
        <begin position="27"/>
        <end position="69"/>
    </location>
</feature>
<dbReference type="Pfam" id="PF18765">
    <property type="entry name" value="Polbeta"/>
    <property type="match status" value="1"/>
</dbReference>
<name>A0A1H1R6P7_9ACTN</name>
<sequence length="381" mass="41746">MLVNDDASISRRMAEVARRLVAKLPDDDVRAAVLFGSVAWGDANEASDIDLMLCLDRPVGYRLVTRVRVADILGRTTPELPTSPVFADIDRISAEYFENAVDEGIWHARVARSLIFADTDGWFAGLRARVSATFRHPDMCARRARPWYDASLAHSEAARRLLTDADDDLTLATLLARLALENVAVALIETSALRASPTHFLASARSALETTGSGHLYEPLQRGLGLDVDLETAAYGVQAFHVLAGALREWLADPELVRRLGPEDAAWAVFTYADETYEEIAHKVAAMRGAGRAADLASYLDWLLKVSIRLNVGKALNLRLNGLSETPEVAEFHQALRAEPALFEQWCRGLRLPADRAEITAALAVGAQLRGRLTFPPPSLT</sequence>